<keyword evidence="6" id="KW-1185">Reference proteome</keyword>
<dbReference type="InterPro" id="IPR018490">
    <property type="entry name" value="cNMP-bd_dom_sf"/>
</dbReference>
<evidence type="ECO:0000256" key="2">
    <source>
        <dbReference type="ARBA" id="ARBA00023125"/>
    </source>
</evidence>
<dbReference type="GO" id="GO:0003677">
    <property type="term" value="F:DNA binding"/>
    <property type="evidence" value="ECO:0007669"/>
    <property type="project" value="UniProtKB-KW"/>
</dbReference>
<dbReference type="AlphaFoldDB" id="A0A521FB15"/>
<dbReference type="CDD" id="cd00038">
    <property type="entry name" value="CAP_ED"/>
    <property type="match status" value="1"/>
</dbReference>
<dbReference type="InterPro" id="IPR018335">
    <property type="entry name" value="Tscrpt_reg_HTH_Crp-type_CS"/>
</dbReference>
<dbReference type="Proteomes" id="UP000316030">
    <property type="component" value="Unassembled WGS sequence"/>
</dbReference>
<dbReference type="InterPro" id="IPR014710">
    <property type="entry name" value="RmlC-like_jellyroll"/>
</dbReference>
<dbReference type="PROSITE" id="PS51063">
    <property type="entry name" value="HTH_CRP_2"/>
    <property type="match status" value="1"/>
</dbReference>
<evidence type="ECO:0000256" key="3">
    <source>
        <dbReference type="ARBA" id="ARBA00023163"/>
    </source>
</evidence>
<dbReference type="InterPro" id="IPR000595">
    <property type="entry name" value="cNMP-bd_dom"/>
</dbReference>
<dbReference type="Pfam" id="PF13545">
    <property type="entry name" value="HTH_Crp_2"/>
    <property type="match status" value="1"/>
</dbReference>
<dbReference type="Gene3D" id="2.60.120.10">
    <property type="entry name" value="Jelly Rolls"/>
    <property type="match status" value="1"/>
</dbReference>
<evidence type="ECO:0000259" key="4">
    <source>
        <dbReference type="PROSITE" id="PS51063"/>
    </source>
</evidence>
<dbReference type="InterPro" id="IPR036388">
    <property type="entry name" value="WH-like_DNA-bd_sf"/>
</dbReference>
<dbReference type="SUPFAM" id="SSF46785">
    <property type="entry name" value="Winged helix' DNA-binding domain"/>
    <property type="match status" value="1"/>
</dbReference>
<evidence type="ECO:0000313" key="6">
    <source>
        <dbReference type="Proteomes" id="UP000316030"/>
    </source>
</evidence>
<dbReference type="GO" id="GO:0005829">
    <property type="term" value="C:cytosol"/>
    <property type="evidence" value="ECO:0007669"/>
    <property type="project" value="TreeGrafter"/>
</dbReference>
<accession>A0A521FB15</accession>
<dbReference type="Pfam" id="PF00027">
    <property type="entry name" value="cNMP_binding"/>
    <property type="match status" value="1"/>
</dbReference>
<keyword evidence="1" id="KW-0805">Transcription regulation</keyword>
<dbReference type="Gene3D" id="1.10.10.10">
    <property type="entry name" value="Winged helix-like DNA-binding domain superfamily/Winged helix DNA-binding domain"/>
    <property type="match status" value="1"/>
</dbReference>
<evidence type="ECO:0000256" key="1">
    <source>
        <dbReference type="ARBA" id="ARBA00023015"/>
    </source>
</evidence>
<name>A0A521FB15_9RHOB</name>
<sequence length="248" mass="27355">MATGIADRDVRLGRACLNCSGQFDDLFCACVMKVLNGEHCIRRFEPGAVIAMEGLKAPFLGSIVKGVVCQEISLADGRVQGVTLLSPPDVIGNPLHDNSRYTVTALSEVEVFCISANAFGKLLYDLPLFRLRFLEMKLSDLERARNWLTVLGRRSSTERLAYLVVRVAQKIGFSTPGNGTADLFVHLPITRERIGAFLGMTMETVSREFTHLERKGVLSARGSRVIKIFDYRRLETIAGIDDDGGTID</sequence>
<dbReference type="InterPro" id="IPR012318">
    <property type="entry name" value="HTH_CRP"/>
</dbReference>
<dbReference type="PANTHER" id="PTHR24567">
    <property type="entry name" value="CRP FAMILY TRANSCRIPTIONAL REGULATORY PROTEIN"/>
    <property type="match status" value="1"/>
</dbReference>
<dbReference type="PRINTS" id="PR00034">
    <property type="entry name" value="HTHCRP"/>
</dbReference>
<dbReference type="PANTHER" id="PTHR24567:SF68">
    <property type="entry name" value="DNA-BINDING TRANSCRIPTIONAL DUAL REGULATOR CRP"/>
    <property type="match status" value="1"/>
</dbReference>
<feature type="domain" description="HTH crp-type" evidence="4">
    <location>
        <begin position="154"/>
        <end position="232"/>
    </location>
</feature>
<dbReference type="InterPro" id="IPR050397">
    <property type="entry name" value="Env_Response_Regulators"/>
</dbReference>
<dbReference type="PROSITE" id="PS00042">
    <property type="entry name" value="HTH_CRP_1"/>
    <property type="match status" value="1"/>
</dbReference>
<dbReference type="EMBL" id="FXTO01000026">
    <property type="protein sequence ID" value="SMO93336.1"/>
    <property type="molecule type" value="Genomic_DNA"/>
</dbReference>
<organism evidence="5 6">
    <name type="scientific">Thalassovita litoralis</name>
    <dbReference type="NCBI Taxonomy" id="1010611"/>
    <lineage>
        <taxon>Bacteria</taxon>
        <taxon>Pseudomonadati</taxon>
        <taxon>Pseudomonadota</taxon>
        <taxon>Alphaproteobacteria</taxon>
        <taxon>Rhodobacterales</taxon>
        <taxon>Roseobacteraceae</taxon>
        <taxon>Thalassovita</taxon>
    </lineage>
</organism>
<dbReference type="InterPro" id="IPR036390">
    <property type="entry name" value="WH_DNA-bd_sf"/>
</dbReference>
<dbReference type="GO" id="GO:0003700">
    <property type="term" value="F:DNA-binding transcription factor activity"/>
    <property type="evidence" value="ECO:0007669"/>
    <property type="project" value="InterPro"/>
</dbReference>
<reference evidence="5 6" key="1">
    <citation type="submission" date="2017-05" db="EMBL/GenBank/DDBJ databases">
        <authorList>
            <person name="Varghese N."/>
            <person name="Submissions S."/>
        </authorList>
    </citation>
    <scope>NUCLEOTIDE SEQUENCE [LARGE SCALE GENOMIC DNA]</scope>
    <source>
        <strain evidence="5 6">DSM 29506</strain>
    </source>
</reference>
<evidence type="ECO:0000313" key="5">
    <source>
        <dbReference type="EMBL" id="SMO93336.1"/>
    </source>
</evidence>
<keyword evidence="2" id="KW-0238">DNA-binding</keyword>
<proteinExistence type="predicted"/>
<keyword evidence="3" id="KW-0804">Transcription</keyword>
<dbReference type="SMART" id="SM00419">
    <property type="entry name" value="HTH_CRP"/>
    <property type="match status" value="1"/>
</dbReference>
<gene>
    <name evidence="5" type="ORF">SAMN06265173_12618</name>
</gene>
<dbReference type="RefSeq" id="WP_142494337.1">
    <property type="nucleotide sequence ID" value="NZ_FXTO01000026.1"/>
</dbReference>
<protein>
    <submittedName>
        <fullName evidence="5">CRP/FNR family transcriptional regulator, anaerobic regulatory protein</fullName>
    </submittedName>
</protein>
<dbReference type="OrthoDB" id="667966at2"/>
<dbReference type="SUPFAM" id="SSF51206">
    <property type="entry name" value="cAMP-binding domain-like"/>
    <property type="match status" value="1"/>
</dbReference>